<dbReference type="Proteomes" id="UP000218628">
    <property type="component" value="Chromosome"/>
</dbReference>
<feature type="transmembrane region" description="Helical" evidence="7">
    <location>
        <begin position="552"/>
        <end position="573"/>
    </location>
</feature>
<evidence type="ECO:0000256" key="2">
    <source>
        <dbReference type="ARBA" id="ARBA00022475"/>
    </source>
</evidence>
<dbReference type="EMBL" id="CP023510">
    <property type="protein sequence ID" value="ATF63174.1"/>
    <property type="molecule type" value="Genomic_DNA"/>
</dbReference>
<keyword evidence="5 7" id="KW-0472">Membrane</keyword>
<feature type="transmembrane region" description="Helical" evidence="7">
    <location>
        <begin position="414"/>
        <end position="434"/>
    </location>
</feature>
<evidence type="ECO:0000313" key="9">
    <source>
        <dbReference type="EMBL" id="ATF63174.1"/>
    </source>
</evidence>
<dbReference type="InterPro" id="IPR000731">
    <property type="entry name" value="SSD"/>
</dbReference>
<feature type="domain" description="SSD" evidence="8">
    <location>
        <begin position="363"/>
        <end position="512"/>
    </location>
</feature>
<feature type="transmembrane region" description="Helical" evidence="7">
    <location>
        <begin position="785"/>
        <end position="809"/>
    </location>
</feature>
<dbReference type="RefSeq" id="WP_096740887.1">
    <property type="nucleotide sequence ID" value="NZ_CP023510.1"/>
</dbReference>
<keyword evidence="3 7" id="KW-0812">Transmembrane</keyword>
<organism evidence="9 10">
    <name type="scientific">Rothia mucilaginosa</name>
    <dbReference type="NCBI Taxonomy" id="43675"/>
    <lineage>
        <taxon>Bacteria</taxon>
        <taxon>Bacillati</taxon>
        <taxon>Actinomycetota</taxon>
        <taxon>Actinomycetes</taxon>
        <taxon>Micrococcales</taxon>
        <taxon>Micrococcaceae</taxon>
        <taxon>Rothia</taxon>
    </lineage>
</organism>
<feature type="transmembrane region" description="Helical" evidence="7">
    <location>
        <begin position="16"/>
        <end position="37"/>
    </location>
</feature>
<dbReference type="Gene3D" id="1.20.1640.10">
    <property type="entry name" value="Multidrug efflux transporter AcrB transmembrane domain"/>
    <property type="match status" value="2"/>
</dbReference>
<dbReference type="InterPro" id="IPR004869">
    <property type="entry name" value="MMPL_dom"/>
</dbReference>
<proteinExistence type="predicted"/>
<accession>A0A291DFI8</accession>
<evidence type="ECO:0000256" key="1">
    <source>
        <dbReference type="ARBA" id="ARBA00004651"/>
    </source>
</evidence>
<keyword evidence="2" id="KW-1003">Cell membrane</keyword>
<evidence type="ECO:0000256" key="7">
    <source>
        <dbReference type="SAM" id="Phobius"/>
    </source>
</evidence>
<feature type="compositionally biased region" description="Basic and acidic residues" evidence="6">
    <location>
        <begin position="253"/>
        <end position="268"/>
    </location>
</feature>
<dbReference type="PANTHER" id="PTHR33406:SF13">
    <property type="entry name" value="MEMBRANE PROTEIN YDFJ"/>
    <property type="match status" value="1"/>
</dbReference>
<evidence type="ECO:0000256" key="6">
    <source>
        <dbReference type="SAM" id="MobiDB-lite"/>
    </source>
</evidence>
<evidence type="ECO:0000259" key="8">
    <source>
        <dbReference type="PROSITE" id="PS50156"/>
    </source>
</evidence>
<protein>
    <recommendedName>
        <fullName evidence="8">SSD domain-containing protein</fullName>
    </recommendedName>
</protein>
<feature type="transmembrane region" description="Helical" evidence="7">
    <location>
        <begin position="863"/>
        <end position="886"/>
    </location>
</feature>
<feature type="transmembrane region" description="Helical" evidence="7">
    <location>
        <begin position="461"/>
        <end position="484"/>
    </location>
</feature>
<evidence type="ECO:0000313" key="10">
    <source>
        <dbReference type="Proteomes" id="UP000218628"/>
    </source>
</evidence>
<feature type="transmembrane region" description="Helical" evidence="7">
    <location>
        <begin position="388"/>
        <end position="408"/>
    </location>
</feature>
<feature type="region of interest" description="Disordered" evidence="6">
    <location>
        <begin position="253"/>
        <end position="283"/>
    </location>
</feature>
<keyword evidence="4 7" id="KW-1133">Transmembrane helix</keyword>
<dbReference type="InterPro" id="IPR050545">
    <property type="entry name" value="Mycobact_MmpL"/>
</dbReference>
<dbReference type="GO" id="GO:0005886">
    <property type="term" value="C:plasma membrane"/>
    <property type="evidence" value="ECO:0007669"/>
    <property type="project" value="UniProtKB-SubCell"/>
</dbReference>
<name>A0A291DFI8_9MICC</name>
<reference evidence="10" key="1">
    <citation type="submission" date="2017-09" db="EMBL/GenBank/DDBJ databases">
        <title>FDA dAtabase for Regulatory Grade micrObial Sequences (FDA-ARGOS): Supporting development and validation of Infectious Disease Dx tests.</title>
        <authorList>
            <person name="Minogue T."/>
            <person name="Wolcott M."/>
            <person name="Wasieloski L."/>
            <person name="Aguilar W."/>
            <person name="Moore D."/>
            <person name="Tallon L."/>
            <person name="Sadzewicz L."/>
            <person name="Ott S."/>
            <person name="Zhao X."/>
            <person name="Nagaraj S."/>
            <person name="Vavikolanu K."/>
            <person name="Aluvathingal J."/>
            <person name="Nadendla S."/>
            <person name="Sichtig H."/>
        </authorList>
    </citation>
    <scope>NUCLEOTIDE SEQUENCE [LARGE SCALE GENOMIC DNA]</scope>
    <source>
        <strain evidence="10">FDAARGOS_369</strain>
    </source>
</reference>
<gene>
    <name evidence="9" type="ORF">CO690_05585</name>
</gene>
<dbReference type="SUPFAM" id="SSF82866">
    <property type="entry name" value="Multidrug efflux transporter AcrB transmembrane domain"/>
    <property type="match status" value="2"/>
</dbReference>
<feature type="transmembrane region" description="Helical" evidence="7">
    <location>
        <begin position="363"/>
        <end position="381"/>
    </location>
</feature>
<feature type="region of interest" description="Disordered" evidence="6">
    <location>
        <begin position="165"/>
        <end position="185"/>
    </location>
</feature>
<evidence type="ECO:0000256" key="3">
    <source>
        <dbReference type="ARBA" id="ARBA00022692"/>
    </source>
</evidence>
<feature type="transmembrane region" description="Helical" evidence="7">
    <location>
        <begin position="744"/>
        <end position="765"/>
    </location>
</feature>
<evidence type="ECO:0000256" key="5">
    <source>
        <dbReference type="ARBA" id="ARBA00023136"/>
    </source>
</evidence>
<dbReference type="AlphaFoldDB" id="A0A291DFI8"/>
<feature type="region of interest" description="Disordered" evidence="6">
    <location>
        <begin position="918"/>
        <end position="937"/>
    </location>
</feature>
<dbReference type="Gene3D" id="1.10.287.1490">
    <property type="match status" value="1"/>
</dbReference>
<comment type="subcellular location">
    <subcellularLocation>
        <location evidence="1">Cell membrane</location>
        <topology evidence="1">Multi-pass membrane protein</topology>
    </subcellularLocation>
</comment>
<feature type="transmembrane region" description="Helical" evidence="7">
    <location>
        <begin position="718"/>
        <end position="737"/>
    </location>
</feature>
<dbReference type="Pfam" id="PF03176">
    <property type="entry name" value="MMPL"/>
    <property type="match status" value="2"/>
</dbReference>
<feature type="transmembrane region" description="Helical" evidence="7">
    <location>
        <begin position="490"/>
        <end position="513"/>
    </location>
</feature>
<dbReference type="PANTHER" id="PTHR33406">
    <property type="entry name" value="MEMBRANE PROTEIN MJ1562-RELATED"/>
    <property type="match status" value="1"/>
</dbReference>
<dbReference type="PROSITE" id="PS50156">
    <property type="entry name" value="SSD"/>
    <property type="match status" value="1"/>
</dbReference>
<evidence type="ECO:0000256" key="4">
    <source>
        <dbReference type="ARBA" id="ARBA00022989"/>
    </source>
</evidence>
<sequence length="937" mass="99330">MATWLYRIGEAAARRAWAVILTWVLIVAGVAGAYTAFHGKLSNTFTMPGTQTQQLSDELAQRFPSANRGSGQIILTTGDGTALTEEQKQAFSAALSALPSEVPSVDAVTDPFTTTSKLAEAKTQLDEAHAKIDAAPSQMEDGKKQLNAAASQLEDGMKQIADNEKKLDDSQAQISAGRKQLASAQKQLDDAQAQLKDGYAQAEAAGSPAAMMEQLNAQQAQLTEQQNVLNQQRDTLTESQKQVDAGRAEIASKKDELAEGQKKLDEQRNQLQKTESELPAQREQLERQQKLYDFASGYRMVSEDQSTAIATVSFKKKIYEVPSAELQKVMSDIESANLHGATVQFDANLSESALGGGSHTGEVAGMVIAFIVLMVMLGTLVAAGLPILMSLVGVVVGVLGTLSLSSVVQMSSTAYTLGLMLGLAVGIDYSLFILNRYRTNLLDGMPKVQAIALANGTSGNAVIFAASTVIIALVALNVTGIPFLGVMGNAAAFCVVVAALIAVTLTPAVLSLAGTKIMSKKLWASIDTPQKIAERRAQDAERTEKSNGWLRLVLARPLLTLVAGTLALLAVAAPMSQMRLGLPDASNYPSDSAAYKSYALVKDKFGEGMSAPLVAVAHTPANMSEEQAQQAQIDIASAVKECGGANVQAVVPGGMTDDRTLMIFQVIPAHSASSVETEELVHELRAVTVPVQGSEVSLGIAGQTSGNIDVSEVLAQKLPLYLGVVMGLSFLVLILVFRSIMVPLVASVGFLFSVLASFGAVVSIYQLGFMSSLFGVDHPGPVLSFLPTLLIGILFGLAMDYQMFLVTGMREAYVHGKDAATAIVSGYNHAVRVVVAAAIIMISVFGGFIFADSTMIRPMGFGLAFGVLVDAFIVRMTLTPAIMALLGDKAWWMPKWLDRLTPNMDVEGAALSEKMSENIQHERESAAADSGGKLGSE</sequence>
<feature type="transmembrane region" description="Helical" evidence="7">
    <location>
        <begin position="830"/>
        <end position="851"/>
    </location>
</feature>